<proteinExistence type="predicted"/>
<keyword evidence="2" id="KW-1185">Reference proteome</keyword>
<accession>A0A9X6RJC4</accession>
<evidence type="ECO:0000313" key="2">
    <source>
        <dbReference type="Proteomes" id="UP000192578"/>
    </source>
</evidence>
<name>A0A9X6RJC4_HYPEX</name>
<protein>
    <submittedName>
        <fullName evidence="1">Uncharacterized protein</fullName>
    </submittedName>
</protein>
<dbReference type="AlphaFoldDB" id="A0A9X6RJC4"/>
<reference evidence="2" key="1">
    <citation type="submission" date="2017-01" db="EMBL/GenBank/DDBJ databases">
        <title>Comparative genomics of anhydrobiosis in the tardigrade Hypsibius dujardini.</title>
        <authorList>
            <person name="Yoshida Y."/>
            <person name="Koutsovoulos G."/>
            <person name="Laetsch D."/>
            <person name="Stevens L."/>
            <person name="Kumar S."/>
            <person name="Horikawa D."/>
            <person name="Ishino K."/>
            <person name="Komine S."/>
            <person name="Tomita M."/>
            <person name="Blaxter M."/>
            <person name="Arakawa K."/>
        </authorList>
    </citation>
    <scope>NUCLEOTIDE SEQUENCE [LARGE SCALE GENOMIC DNA]</scope>
    <source>
        <strain evidence="2">Z151</strain>
    </source>
</reference>
<dbReference type="EMBL" id="MTYJ01000174">
    <property type="protein sequence ID" value="OWA49806.1"/>
    <property type="molecule type" value="Genomic_DNA"/>
</dbReference>
<organism evidence="1 2">
    <name type="scientific">Hypsibius exemplaris</name>
    <name type="common">Freshwater tardigrade</name>
    <dbReference type="NCBI Taxonomy" id="2072580"/>
    <lineage>
        <taxon>Eukaryota</taxon>
        <taxon>Metazoa</taxon>
        <taxon>Ecdysozoa</taxon>
        <taxon>Tardigrada</taxon>
        <taxon>Eutardigrada</taxon>
        <taxon>Parachela</taxon>
        <taxon>Hypsibioidea</taxon>
        <taxon>Hypsibiidae</taxon>
        <taxon>Hypsibius</taxon>
    </lineage>
</organism>
<sequence>MYHLDTAICKFGSSRSRSFAALIFVYQGSSASHGSQGSSVLELPAPLAGLTSGENSSAYRLIRQVEHIKLRRIHTLAPHVRHEVARNGQHLSMLIHSDMNFFGLAFVIKQFPNVTHCRIRAYTLPQSLETIRAQRDSMVDCVAFGFRIITALEAANANSRACTVEIESSSVNFFRRTEPAGARVD</sequence>
<gene>
    <name evidence="1" type="ORF">BV898_14341</name>
</gene>
<evidence type="ECO:0000313" key="1">
    <source>
        <dbReference type="EMBL" id="OWA49806.1"/>
    </source>
</evidence>
<comment type="caution">
    <text evidence="1">The sequence shown here is derived from an EMBL/GenBank/DDBJ whole genome shotgun (WGS) entry which is preliminary data.</text>
</comment>
<dbReference type="Proteomes" id="UP000192578">
    <property type="component" value="Unassembled WGS sequence"/>
</dbReference>